<dbReference type="PANTHER" id="PTHR35337:SF1">
    <property type="entry name" value="SLR1478 PROTEIN"/>
    <property type="match status" value="1"/>
</dbReference>
<evidence type="ECO:0000256" key="3">
    <source>
        <dbReference type="ARBA" id="ARBA00022989"/>
    </source>
</evidence>
<evidence type="ECO:0000256" key="2">
    <source>
        <dbReference type="ARBA" id="ARBA00022692"/>
    </source>
</evidence>
<feature type="transmembrane region" description="Helical" evidence="5">
    <location>
        <begin position="469"/>
        <end position="491"/>
    </location>
</feature>
<dbReference type="EMBL" id="RCOS01000062">
    <property type="protein sequence ID" value="RSN76236.1"/>
    <property type="molecule type" value="Genomic_DNA"/>
</dbReference>
<feature type="transmembrane region" description="Helical" evidence="5">
    <location>
        <begin position="497"/>
        <end position="514"/>
    </location>
</feature>
<dbReference type="InterPro" id="IPR010432">
    <property type="entry name" value="RDD"/>
</dbReference>
<name>A0A3R9R724_9CREN</name>
<evidence type="ECO:0000256" key="5">
    <source>
        <dbReference type="SAM" id="Phobius"/>
    </source>
</evidence>
<accession>A0A3R9R724</accession>
<dbReference type="Proteomes" id="UP000277582">
    <property type="component" value="Unassembled WGS sequence"/>
</dbReference>
<comment type="caution">
    <text evidence="7">The sequence shown here is derived from an EMBL/GenBank/DDBJ whole genome shotgun (WGS) entry which is preliminary data.</text>
</comment>
<keyword evidence="8" id="KW-1185">Reference proteome</keyword>
<feature type="transmembrane region" description="Helical" evidence="5">
    <location>
        <begin position="66"/>
        <end position="87"/>
    </location>
</feature>
<organism evidence="7 8">
    <name type="scientific">Candidatus Methanodesulfokora washburnensis</name>
    <dbReference type="NCBI Taxonomy" id="2478471"/>
    <lineage>
        <taxon>Archaea</taxon>
        <taxon>Thermoproteota</taxon>
        <taxon>Candidatus Korarchaeia</taxon>
        <taxon>Candidatus Korarchaeia incertae sedis</taxon>
        <taxon>Candidatus Methanodesulfokora</taxon>
    </lineage>
</organism>
<evidence type="ECO:0000259" key="6">
    <source>
        <dbReference type="Pfam" id="PF06271"/>
    </source>
</evidence>
<dbReference type="InterPro" id="IPR002798">
    <property type="entry name" value="SpoIIM-like"/>
</dbReference>
<dbReference type="Pfam" id="PF01944">
    <property type="entry name" value="SpoIIM"/>
    <property type="match status" value="1"/>
</dbReference>
<feature type="transmembrane region" description="Helical" evidence="5">
    <location>
        <begin position="388"/>
        <end position="410"/>
    </location>
</feature>
<dbReference type="AlphaFoldDB" id="A0A3R9R724"/>
<feature type="transmembrane region" description="Helical" evidence="5">
    <location>
        <begin position="320"/>
        <end position="341"/>
    </location>
</feature>
<keyword evidence="4 5" id="KW-0472">Membrane</keyword>
<feature type="domain" description="RDD" evidence="6">
    <location>
        <begin position="33"/>
        <end position="151"/>
    </location>
</feature>
<evidence type="ECO:0000256" key="4">
    <source>
        <dbReference type="ARBA" id="ARBA00023136"/>
    </source>
</evidence>
<dbReference type="Pfam" id="PF06271">
    <property type="entry name" value="RDD"/>
    <property type="match status" value="1"/>
</dbReference>
<keyword evidence="3 5" id="KW-1133">Transmembrane helix</keyword>
<evidence type="ECO:0000313" key="7">
    <source>
        <dbReference type="EMBL" id="RSN76236.1"/>
    </source>
</evidence>
<gene>
    <name evidence="7" type="ORF">D6D85_04605</name>
</gene>
<sequence length="517" mass="57729">MIIAITVIKLESRLFLRCTDQRDRRWSLIEVPYATVAQRLMAGIIDLMIISVISMPIFIFTAKYSLFVQFSLATSSAVVLTTLYYSLTEGALSTSPGKKMMNLYILDSDSFRPISYRQALVRNIIRMADASLLYLPMVLNKDKRRIGDGAAGTIVVSKRRLSVRVISPEEYKKRKMVEGGAYSMDLAVAEALIDKIKEKASTFPAEKLENTIKYIERGVKIDEIKRRSMETIGSDDPCSILAFSVLAGYIPARSILSQQDFVDILEKASLFAFSQEERRSLSIKAGVLRGIDEAERYTKPFRLNILLRSMWDSPRLFREITPFFLASFFILLFSAFFAMWMPSDIVSQLKELMGKENISMPGPFVTAIMIILNNIKVWLLLYGGGPLIIASPSVTAINGVILGSVGGLLMREGRALDFLSAVLPHGVMEVTAILIASSIGIKMGLSLIFPGEKSRYESLKEVAMRYSDLVVLSAVLLFIAGFVEAFITPILMHEHSIAITVSILEIIVLYLFLLKSK</sequence>
<feature type="transmembrane region" description="Helical" evidence="5">
    <location>
        <begin position="40"/>
        <end position="60"/>
    </location>
</feature>
<comment type="subcellular location">
    <subcellularLocation>
        <location evidence="1">Membrane</location>
        <topology evidence="1">Multi-pass membrane protein</topology>
    </subcellularLocation>
</comment>
<feature type="transmembrane region" description="Helical" evidence="5">
    <location>
        <begin position="430"/>
        <end position="449"/>
    </location>
</feature>
<evidence type="ECO:0000256" key="1">
    <source>
        <dbReference type="ARBA" id="ARBA00004141"/>
    </source>
</evidence>
<dbReference type="GO" id="GO:0016020">
    <property type="term" value="C:membrane"/>
    <property type="evidence" value="ECO:0007669"/>
    <property type="project" value="UniProtKB-SubCell"/>
</dbReference>
<proteinExistence type="predicted"/>
<dbReference type="PANTHER" id="PTHR35337">
    <property type="entry name" value="SLR1478 PROTEIN"/>
    <property type="match status" value="1"/>
</dbReference>
<keyword evidence="2 5" id="KW-0812">Transmembrane</keyword>
<evidence type="ECO:0000313" key="8">
    <source>
        <dbReference type="Proteomes" id="UP000277582"/>
    </source>
</evidence>
<protein>
    <recommendedName>
        <fullName evidence="6">RDD domain-containing protein</fullName>
    </recommendedName>
</protein>
<feature type="transmembrane region" description="Helical" evidence="5">
    <location>
        <begin position="361"/>
        <end position="381"/>
    </location>
</feature>
<reference evidence="7 8" key="1">
    <citation type="submission" date="2018-10" db="EMBL/GenBank/DDBJ databases">
        <title>Co-occurring genomic capacity for anaerobic methane metabolism and dissimilatory sulfite reduction discovered in the Korarchaeota.</title>
        <authorList>
            <person name="Mckay L.J."/>
            <person name="Dlakic M."/>
            <person name="Fields M.W."/>
            <person name="Delmont T.O."/>
            <person name="Eren A.M."/>
            <person name="Jay Z.J."/>
            <person name="Klingelsmith K.B."/>
            <person name="Rusch D.B."/>
            <person name="Inskeep W.P."/>
        </authorList>
    </citation>
    <scope>NUCLEOTIDE SEQUENCE [LARGE SCALE GENOMIC DNA]</scope>
    <source>
        <strain evidence="7 8">MDKW</strain>
    </source>
</reference>